<evidence type="ECO:0000313" key="2">
    <source>
        <dbReference type="EMBL" id="EDX70953.1"/>
    </source>
</evidence>
<sequence>MELSLGGRESHLGEVRNDSSKTRPYTIKTSSPPSPTEMADYQGEP</sequence>
<evidence type="ECO:0000256" key="1">
    <source>
        <dbReference type="SAM" id="MobiDB-lite"/>
    </source>
</evidence>
<protein>
    <submittedName>
        <fullName evidence="2">Uncharacterized protein</fullName>
    </submittedName>
</protein>
<dbReference type="AlphaFoldDB" id="B4W4C6"/>
<keyword evidence="3" id="KW-1185">Reference proteome</keyword>
<evidence type="ECO:0000313" key="3">
    <source>
        <dbReference type="Proteomes" id="UP000003835"/>
    </source>
</evidence>
<dbReference type="Proteomes" id="UP000003835">
    <property type="component" value="Unassembled WGS sequence"/>
</dbReference>
<dbReference type="HOGENOM" id="CLU_3198455_0_0_3"/>
<feature type="compositionally biased region" description="Basic and acidic residues" evidence="1">
    <location>
        <begin position="8"/>
        <end position="21"/>
    </location>
</feature>
<reference evidence="2 3" key="1">
    <citation type="submission" date="2008-07" db="EMBL/GenBank/DDBJ databases">
        <authorList>
            <person name="Tandeau de Marsac N."/>
            <person name="Ferriera S."/>
            <person name="Johnson J."/>
            <person name="Kravitz S."/>
            <person name="Beeson K."/>
            <person name="Sutton G."/>
            <person name="Rogers Y.-H."/>
            <person name="Friedman R."/>
            <person name="Frazier M."/>
            <person name="Venter J.C."/>
        </authorList>
    </citation>
    <scope>NUCLEOTIDE SEQUENCE [LARGE SCALE GENOMIC DNA]</scope>
    <source>
        <strain evidence="2 3">PCC 7420</strain>
    </source>
</reference>
<gene>
    <name evidence="2" type="ORF">MC7420_8204</name>
</gene>
<accession>B4W4C6</accession>
<dbReference type="STRING" id="118168.MC7420_8204"/>
<name>B4W4C6_9CYAN</name>
<proteinExistence type="predicted"/>
<feature type="region of interest" description="Disordered" evidence="1">
    <location>
        <begin position="1"/>
        <end position="45"/>
    </location>
</feature>
<dbReference type="EMBL" id="DS989878">
    <property type="protein sequence ID" value="EDX70953.1"/>
    <property type="molecule type" value="Genomic_DNA"/>
</dbReference>
<organism evidence="2 3">
    <name type="scientific">Coleofasciculus chthonoplastes PCC 7420</name>
    <dbReference type="NCBI Taxonomy" id="118168"/>
    <lineage>
        <taxon>Bacteria</taxon>
        <taxon>Bacillati</taxon>
        <taxon>Cyanobacteriota</taxon>
        <taxon>Cyanophyceae</taxon>
        <taxon>Coleofasciculales</taxon>
        <taxon>Coleofasciculaceae</taxon>
        <taxon>Coleofasciculus</taxon>
    </lineage>
</organism>